<feature type="compositionally biased region" description="Pro residues" evidence="1">
    <location>
        <begin position="8"/>
        <end position="19"/>
    </location>
</feature>
<evidence type="ECO:0000313" key="2">
    <source>
        <dbReference type="EMBL" id="GAA3664624.1"/>
    </source>
</evidence>
<evidence type="ECO:0000313" key="3">
    <source>
        <dbReference type="Proteomes" id="UP001500902"/>
    </source>
</evidence>
<name>A0ABP7BMD7_9ACTN</name>
<accession>A0ABP7BMD7</accession>
<reference evidence="3" key="1">
    <citation type="journal article" date="2019" name="Int. J. Syst. Evol. Microbiol.">
        <title>The Global Catalogue of Microorganisms (GCM) 10K type strain sequencing project: providing services to taxonomists for standard genome sequencing and annotation.</title>
        <authorList>
            <consortium name="The Broad Institute Genomics Platform"/>
            <consortium name="The Broad Institute Genome Sequencing Center for Infectious Disease"/>
            <person name="Wu L."/>
            <person name="Ma J."/>
        </authorList>
    </citation>
    <scope>NUCLEOTIDE SEQUENCE [LARGE SCALE GENOMIC DNA]</scope>
    <source>
        <strain evidence="3">JCM 16904</strain>
    </source>
</reference>
<protein>
    <recommendedName>
        <fullName evidence="4">Transposase</fullName>
    </recommendedName>
</protein>
<evidence type="ECO:0008006" key="4">
    <source>
        <dbReference type="Google" id="ProtNLM"/>
    </source>
</evidence>
<proteinExistence type="predicted"/>
<feature type="region of interest" description="Disordered" evidence="1">
    <location>
        <begin position="1"/>
        <end position="35"/>
    </location>
</feature>
<organism evidence="2 3">
    <name type="scientific">Nonomuraea antimicrobica</name>
    <dbReference type="NCBI Taxonomy" id="561173"/>
    <lineage>
        <taxon>Bacteria</taxon>
        <taxon>Bacillati</taxon>
        <taxon>Actinomycetota</taxon>
        <taxon>Actinomycetes</taxon>
        <taxon>Streptosporangiales</taxon>
        <taxon>Streptosporangiaceae</taxon>
        <taxon>Nonomuraea</taxon>
    </lineage>
</organism>
<sequence>MITRWPSPYDPDPPTPEPCGRPRQILKQEGLDPAPQRASTTWADFLRSQADALLACDFIEIITLNGQRQYILAVIEHATRRIRVLGTTAHPTAGWVV</sequence>
<evidence type="ECO:0000256" key="1">
    <source>
        <dbReference type="SAM" id="MobiDB-lite"/>
    </source>
</evidence>
<dbReference type="EMBL" id="BAAAZP010000057">
    <property type="protein sequence ID" value="GAA3664624.1"/>
    <property type="molecule type" value="Genomic_DNA"/>
</dbReference>
<comment type="caution">
    <text evidence="2">The sequence shown here is derived from an EMBL/GenBank/DDBJ whole genome shotgun (WGS) entry which is preliminary data.</text>
</comment>
<keyword evidence="3" id="KW-1185">Reference proteome</keyword>
<gene>
    <name evidence="2" type="ORF">GCM10022224_030920</name>
</gene>
<dbReference type="RefSeq" id="WP_425568573.1">
    <property type="nucleotide sequence ID" value="NZ_BAAAZP010000057.1"/>
</dbReference>
<dbReference type="Proteomes" id="UP001500902">
    <property type="component" value="Unassembled WGS sequence"/>
</dbReference>